<proteinExistence type="inferred from homology"/>
<dbReference type="GO" id="GO:0016887">
    <property type="term" value="F:ATP hydrolysis activity"/>
    <property type="evidence" value="ECO:0007669"/>
    <property type="project" value="InterPro"/>
</dbReference>
<dbReference type="CDD" id="cd03230">
    <property type="entry name" value="ABC_DR_subfamily_A"/>
    <property type="match status" value="1"/>
</dbReference>
<evidence type="ECO:0000256" key="4">
    <source>
        <dbReference type="ARBA" id="ARBA00022840"/>
    </source>
</evidence>
<dbReference type="PANTHER" id="PTHR42711">
    <property type="entry name" value="ABC TRANSPORTER ATP-BINDING PROTEIN"/>
    <property type="match status" value="1"/>
</dbReference>
<dbReference type="SUPFAM" id="SSF52540">
    <property type="entry name" value="P-loop containing nucleoside triphosphate hydrolases"/>
    <property type="match status" value="1"/>
</dbReference>
<dbReference type="SMART" id="SM00382">
    <property type="entry name" value="AAA"/>
    <property type="match status" value="1"/>
</dbReference>
<dbReference type="PROSITE" id="PS50893">
    <property type="entry name" value="ABC_TRANSPORTER_2"/>
    <property type="match status" value="1"/>
</dbReference>
<evidence type="ECO:0000313" key="7">
    <source>
        <dbReference type="Proteomes" id="UP000046155"/>
    </source>
</evidence>
<sequence>MGKSKLLNYSSLTPFIIQIEHLTKDYGYHRGVFDVSFNVEKGEIYGFLGPNGAGKTTVIRHIMGFSRPQKGHTFVNGLNSWKNASEIQKNLGYLPGEIAMPASLTGTEFIKMMAELRGMKDMTHTNYLIEKFELDPSGKLNRMPLGIKRKLAIVVAFMNDPDVLVLDEPTSGLDPIMQNIFIELIKEEREKGKTILMASHIFHEVDATCDKVSIIKDGRLISTFDPDQLRSNTSKTFKFEFNIKEQFERFCRDVKSQRTLEVKALKCDKCQAVISVADADINSFINFIADYDLKFFSEIKFTLEDYFMKFYGRSTNDEAGAE</sequence>
<dbReference type="PANTHER" id="PTHR42711:SF5">
    <property type="entry name" value="ABC TRANSPORTER ATP-BINDING PROTEIN NATA"/>
    <property type="match status" value="1"/>
</dbReference>
<feature type="domain" description="ABC transporter" evidence="5">
    <location>
        <begin position="17"/>
        <end position="242"/>
    </location>
</feature>
<dbReference type="InterPro" id="IPR003593">
    <property type="entry name" value="AAA+_ATPase"/>
</dbReference>
<evidence type="ECO:0000313" key="6">
    <source>
        <dbReference type="EMBL" id="CEO87827.1"/>
    </source>
</evidence>
<organism evidence="6 7">
    <name type="scientific">Syntrophaceticus schinkii</name>
    <dbReference type="NCBI Taxonomy" id="499207"/>
    <lineage>
        <taxon>Bacteria</taxon>
        <taxon>Bacillati</taxon>
        <taxon>Bacillota</taxon>
        <taxon>Clostridia</taxon>
        <taxon>Thermoanaerobacterales</taxon>
        <taxon>Thermoanaerobacterales Family III. Incertae Sedis</taxon>
        <taxon>Syntrophaceticus</taxon>
    </lineage>
</organism>
<evidence type="ECO:0000256" key="1">
    <source>
        <dbReference type="ARBA" id="ARBA00005417"/>
    </source>
</evidence>
<dbReference type="Proteomes" id="UP000046155">
    <property type="component" value="Unassembled WGS sequence"/>
</dbReference>
<reference evidence="7" key="1">
    <citation type="submission" date="2015-01" db="EMBL/GenBank/DDBJ databases">
        <authorList>
            <person name="Manzoor Shahid"/>
            <person name="Zubair Saima"/>
        </authorList>
    </citation>
    <scope>NUCLEOTIDE SEQUENCE [LARGE SCALE GENOMIC DNA]</scope>
    <source>
        <strain evidence="7">Sp3</strain>
    </source>
</reference>
<keyword evidence="4 6" id="KW-0067">ATP-binding</keyword>
<keyword evidence="7" id="KW-1185">Reference proteome</keyword>
<gene>
    <name evidence="6" type="ORF">SSCH_1290009</name>
</gene>
<dbReference type="RefSeq" id="WP_198142115.1">
    <property type="nucleotide sequence ID" value="NZ_CDRZ01000034.1"/>
</dbReference>
<accession>A0A0B7MJL3</accession>
<dbReference type="Pfam" id="PF00005">
    <property type="entry name" value="ABC_tran"/>
    <property type="match status" value="1"/>
</dbReference>
<keyword evidence="3" id="KW-0547">Nucleotide-binding</keyword>
<evidence type="ECO:0000256" key="2">
    <source>
        <dbReference type="ARBA" id="ARBA00022448"/>
    </source>
</evidence>
<dbReference type="InterPro" id="IPR003439">
    <property type="entry name" value="ABC_transporter-like_ATP-bd"/>
</dbReference>
<dbReference type="Gene3D" id="3.40.50.300">
    <property type="entry name" value="P-loop containing nucleotide triphosphate hydrolases"/>
    <property type="match status" value="1"/>
</dbReference>
<dbReference type="GO" id="GO:0005524">
    <property type="term" value="F:ATP binding"/>
    <property type="evidence" value="ECO:0007669"/>
    <property type="project" value="UniProtKB-KW"/>
</dbReference>
<dbReference type="EMBL" id="CDRZ01000034">
    <property type="protein sequence ID" value="CEO87827.1"/>
    <property type="molecule type" value="Genomic_DNA"/>
</dbReference>
<comment type="similarity">
    <text evidence="1">Belongs to the ABC transporter superfamily.</text>
</comment>
<evidence type="ECO:0000259" key="5">
    <source>
        <dbReference type="PROSITE" id="PS50893"/>
    </source>
</evidence>
<dbReference type="AlphaFoldDB" id="A0A0B7MJL3"/>
<dbReference type="InterPro" id="IPR050763">
    <property type="entry name" value="ABC_transporter_ATP-binding"/>
</dbReference>
<name>A0A0B7MJL3_9FIRM</name>
<protein>
    <submittedName>
        <fullName evidence="6">ABC transporter, ATP-binding protein</fullName>
    </submittedName>
</protein>
<dbReference type="InterPro" id="IPR027417">
    <property type="entry name" value="P-loop_NTPase"/>
</dbReference>
<keyword evidence="2" id="KW-0813">Transport</keyword>
<evidence type="ECO:0000256" key="3">
    <source>
        <dbReference type="ARBA" id="ARBA00022741"/>
    </source>
</evidence>